<comment type="caution">
    <text evidence="2">The sequence shown here is derived from an EMBL/GenBank/DDBJ whole genome shotgun (WGS) entry which is preliminary data.</text>
</comment>
<feature type="coiled-coil region" evidence="1">
    <location>
        <begin position="358"/>
        <end position="409"/>
    </location>
</feature>
<dbReference type="AlphaFoldDB" id="A0A1Q9LU77"/>
<sequence length="427" mass="44915">MSAEDERARGRAAGIGAVAVWSSTDLPGWGDQVIGRVVERALTSRLPGWRATHCAPWGWSRPSLADGGIAAEPLGTPTPTRLADLTAGADASVLAPAFALGHDPYAGQAPGVRFFLDPRVGHATALSAVRTAPGADLSGLVGVSFAAARDRASQLALSALHLDPEVVPHPGIAVTTAVDPATLPERVTQLRTLGLLPAGDYVLASAPGLDQDAVVVPPEWVLEDRVAAVAGARLVLAADEHAAAVAAGVGAEWVLVDTADPADAEVVAEFGPRARIGARTPPPGAPVLLPDAHDRLAAHFDALAEAVETARSLRDGDLVRRTSVLAGENAAVRAAHWQLRQRLLTERRRFAEPYATALRELAETREALAERRATAEAQQGHIEHLERVNADLAARLAAAERELAAWQGTKLVRWSEPLRRAYGRARG</sequence>
<accession>A0A1Q9LU77</accession>
<dbReference type="OrthoDB" id="3682217at2"/>
<organism evidence="2 3">
    <name type="scientific">Actinokineospora bangkokensis</name>
    <dbReference type="NCBI Taxonomy" id="1193682"/>
    <lineage>
        <taxon>Bacteria</taxon>
        <taxon>Bacillati</taxon>
        <taxon>Actinomycetota</taxon>
        <taxon>Actinomycetes</taxon>
        <taxon>Pseudonocardiales</taxon>
        <taxon>Pseudonocardiaceae</taxon>
        <taxon>Actinokineospora</taxon>
    </lineage>
</organism>
<keyword evidence="1" id="KW-0175">Coiled coil</keyword>
<protein>
    <recommendedName>
        <fullName evidence="4">Polysaccharide pyruvyl transferase domain-containing protein</fullName>
    </recommendedName>
</protein>
<name>A0A1Q9LU77_9PSEU</name>
<evidence type="ECO:0000313" key="3">
    <source>
        <dbReference type="Proteomes" id="UP000186040"/>
    </source>
</evidence>
<evidence type="ECO:0000256" key="1">
    <source>
        <dbReference type="SAM" id="Coils"/>
    </source>
</evidence>
<dbReference type="Proteomes" id="UP000186040">
    <property type="component" value="Unassembled WGS sequence"/>
</dbReference>
<gene>
    <name evidence="2" type="ORF">BJP25_00260</name>
</gene>
<keyword evidence="3" id="KW-1185">Reference proteome</keyword>
<proteinExistence type="predicted"/>
<dbReference type="EMBL" id="MKQR01000001">
    <property type="protein sequence ID" value="OLR95561.1"/>
    <property type="molecule type" value="Genomic_DNA"/>
</dbReference>
<dbReference type="RefSeq" id="WP_075972691.1">
    <property type="nucleotide sequence ID" value="NZ_MKQR01000001.1"/>
</dbReference>
<evidence type="ECO:0008006" key="4">
    <source>
        <dbReference type="Google" id="ProtNLM"/>
    </source>
</evidence>
<dbReference type="STRING" id="1193682.BJP25_00260"/>
<reference evidence="2 3" key="1">
    <citation type="submission" date="2016-10" db="EMBL/GenBank/DDBJ databases">
        <title>The Draft Genome Sequence of Actinokineospora bangkokensis 44EHWT reveals the biosynthetic pathway of antifungal compounds Thailandins with unusual extender unit butylmalonyl-CoA.</title>
        <authorList>
            <person name="Greule A."/>
            <person name="Intra B."/>
            <person name="Flemming S."/>
            <person name="Rommel M.G."/>
            <person name="Panbangred W."/>
            <person name="Bechthold A."/>
        </authorList>
    </citation>
    <scope>NUCLEOTIDE SEQUENCE [LARGE SCALE GENOMIC DNA]</scope>
    <source>
        <strain evidence="2 3">44EHW</strain>
    </source>
</reference>
<evidence type="ECO:0000313" key="2">
    <source>
        <dbReference type="EMBL" id="OLR95561.1"/>
    </source>
</evidence>